<feature type="region of interest" description="Disordered" evidence="1">
    <location>
        <begin position="1"/>
        <end position="25"/>
    </location>
</feature>
<proteinExistence type="predicted"/>
<evidence type="ECO:0000256" key="1">
    <source>
        <dbReference type="SAM" id="MobiDB-lite"/>
    </source>
</evidence>
<dbReference type="EMBL" id="CAJVPS010000218">
    <property type="protein sequence ID" value="CAG8466079.1"/>
    <property type="molecule type" value="Genomic_DNA"/>
</dbReference>
<organism evidence="2 3">
    <name type="scientific">Ambispora leptoticha</name>
    <dbReference type="NCBI Taxonomy" id="144679"/>
    <lineage>
        <taxon>Eukaryota</taxon>
        <taxon>Fungi</taxon>
        <taxon>Fungi incertae sedis</taxon>
        <taxon>Mucoromycota</taxon>
        <taxon>Glomeromycotina</taxon>
        <taxon>Glomeromycetes</taxon>
        <taxon>Archaeosporales</taxon>
        <taxon>Ambisporaceae</taxon>
        <taxon>Ambispora</taxon>
    </lineage>
</organism>
<keyword evidence="3" id="KW-1185">Reference proteome</keyword>
<dbReference type="OrthoDB" id="2447019at2759"/>
<accession>A0A9N8VYU0</accession>
<protein>
    <submittedName>
        <fullName evidence="2">7142_t:CDS:1</fullName>
    </submittedName>
</protein>
<sequence>MSKIKRPLKRLRTSNSNNNEPNIEQLRASNTKQTSFAWEFFNCPLVPGNDGEPTIKRVKCRFNGCTTNYAWLGSTSNMIGHIHYITKTSLNMQTAEEILNNPQAFIIESSFKPHDQEYQHYGH</sequence>
<name>A0A9N8VYU0_9GLOM</name>
<reference evidence="2" key="1">
    <citation type="submission" date="2021-06" db="EMBL/GenBank/DDBJ databases">
        <authorList>
            <person name="Kallberg Y."/>
            <person name="Tangrot J."/>
            <person name="Rosling A."/>
        </authorList>
    </citation>
    <scope>NUCLEOTIDE SEQUENCE</scope>
    <source>
        <strain evidence="2">FL130A</strain>
    </source>
</reference>
<evidence type="ECO:0000313" key="3">
    <source>
        <dbReference type="Proteomes" id="UP000789508"/>
    </source>
</evidence>
<dbReference type="AlphaFoldDB" id="A0A9N8VYU0"/>
<feature type="compositionally biased region" description="Polar residues" evidence="1">
    <location>
        <begin position="13"/>
        <end position="25"/>
    </location>
</feature>
<gene>
    <name evidence="2" type="ORF">ALEPTO_LOCUS1783</name>
</gene>
<comment type="caution">
    <text evidence="2">The sequence shown here is derived from an EMBL/GenBank/DDBJ whole genome shotgun (WGS) entry which is preliminary data.</text>
</comment>
<evidence type="ECO:0000313" key="2">
    <source>
        <dbReference type="EMBL" id="CAG8466079.1"/>
    </source>
</evidence>
<feature type="compositionally biased region" description="Basic residues" evidence="1">
    <location>
        <begin position="1"/>
        <end position="12"/>
    </location>
</feature>
<dbReference type="Proteomes" id="UP000789508">
    <property type="component" value="Unassembled WGS sequence"/>
</dbReference>